<dbReference type="EMBL" id="JAHUTI010096779">
    <property type="protein sequence ID" value="MED6262951.1"/>
    <property type="molecule type" value="Genomic_DNA"/>
</dbReference>
<accession>A0ABU7CLF5</accession>
<reference evidence="1 2" key="1">
    <citation type="submission" date="2021-07" db="EMBL/GenBank/DDBJ databases">
        <authorList>
            <person name="Palmer J.M."/>
        </authorList>
    </citation>
    <scope>NUCLEOTIDE SEQUENCE [LARGE SCALE GENOMIC DNA]</scope>
    <source>
        <strain evidence="1 2">AT_MEX2019</strain>
        <tissue evidence="1">Muscle</tissue>
    </source>
</reference>
<name>A0ABU7CLF5_9TELE</name>
<evidence type="ECO:0000313" key="1">
    <source>
        <dbReference type="EMBL" id="MED6262951.1"/>
    </source>
</evidence>
<sequence length="100" mass="11612">MQFQSLITCNSLQWPHTYRFQSDIAYGSHKCKTPSFIHHSEIHPSDICFTCITHKITVDTLPFTQPALIKAIHKPHQLHTFFTLSYSPMMFFPGEFEPNS</sequence>
<dbReference type="Proteomes" id="UP001345963">
    <property type="component" value="Unassembled WGS sequence"/>
</dbReference>
<evidence type="ECO:0000313" key="2">
    <source>
        <dbReference type="Proteomes" id="UP001345963"/>
    </source>
</evidence>
<proteinExistence type="predicted"/>
<keyword evidence="2" id="KW-1185">Reference proteome</keyword>
<organism evidence="1 2">
    <name type="scientific">Ataeniobius toweri</name>
    <dbReference type="NCBI Taxonomy" id="208326"/>
    <lineage>
        <taxon>Eukaryota</taxon>
        <taxon>Metazoa</taxon>
        <taxon>Chordata</taxon>
        <taxon>Craniata</taxon>
        <taxon>Vertebrata</taxon>
        <taxon>Euteleostomi</taxon>
        <taxon>Actinopterygii</taxon>
        <taxon>Neopterygii</taxon>
        <taxon>Teleostei</taxon>
        <taxon>Neoteleostei</taxon>
        <taxon>Acanthomorphata</taxon>
        <taxon>Ovalentaria</taxon>
        <taxon>Atherinomorphae</taxon>
        <taxon>Cyprinodontiformes</taxon>
        <taxon>Goodeidae</taxon>
        <taxon>Ataeniobius</taxon>
    </lineage>
</organism>
<protein>
    <submittedName>
        <fullName evidence="1">Uncharacterized protein</fullName>
    </submittedName>
</protein>
<comment type="caution">
    <text evidence="1">The sequence shown here is derived from an EMBL/GenBank/DDBJ whole genome shotgun (WGS) entry which is preliminary data.</text>
</comment>
<gene>
    <name evidence="1" type="ORF">ATANTOWER_030605</name>
</gene>